<evidence type="ECO:0000256" key="9">
    <source>
        <dbReference type="SAM" id="MobiDB-lite"/>
    </source>
</evidence>
<feature type="region of interest" description="Disordered" evidence="9">
    <location>
        <begin position="50"/>
        <end position="115"/>
    </location>
</feature>
<keyword evidence="2" id="KW-0547">Nucleotide-binding</keyword>
<dbReference type="SUPFAM" id="SSF52540">
    <property type="entry name" value="P-loop containing nucleoside triphosphate hydrolases"/>
    <property type="match status" value="1"/>
</dbReference>
<evidence type="ECO:0000256" key="7">
    <source>
        <dbReference type="ARBA" id="ARBA00047984"/>
    </source>
</evidence>
<dbReference type="PANTHER" id="PTHR47960">
    <property type="entry name" value="DEAD-BOX ATP-DEPENDENT RNA HELICASE 50"/>
    <property type="match status" value="1"/>
</dbReference>
<evidence type="ECO:0000256" key="5">
    <source>
        <dbReference type="ARBA" id="ARBA00022840"/>
    </source>
</evidence>
<dbReference type="Pfam" id="PF00270">
    <property type="entry name" value="DEAD"/>
    <property type="match status" value="1"/>
</dbReference>
<keyword evidence="8" id="KW-0175">Coiled coil</keyword>
<keyword evidence="5" id="KW-0067">ATP-binding</keyword>
<evidence type="ECO:0000256" key="3">
    <source>
        <dbReference type="ARBA" id="ARBA00022801"/>
    </source>
</evidence>
<dbReference type="GO" id="GO:0016787">
    <property type="term" value="F:hydrolase activity"/>
    <property type="evidence" value="ECO:0007669"/>
    <property type="project" value="UniProtKB-KW"/>
</dbReference>
<dbReference type="RefSeq" id="XP_025576619.1">
    <property type="nucleotide sequence ID" value="XM_025715095.1"/>
</dbReference>
<evidence type="ECO:0000256" key="8">
    <source>
        <dbReference type="SAM" id="Coils"/>
    </source>
</evidence>
<dbReference type="GO" id="GO:0005524">
    <property type="term" value="F:ATP binding"/>
    <property type="evidence" value="ECO:0007669"/>
    <property type="project" value="UniProtKB-KW"/>
</dbReference>
<keyword evidence="4 12" id="KW-0347">Helicase</keyword>
<organism evidence="12 13">
    <name type="scientific">Aspergillus ibericus CBS 121593</name>
    <dbReference type="NCBI Taxonomy" id="1448316"/>
    <lineage>
        <taxon>Eukaryota</taxon>
        <taxon>Fungi</taxon>
        <taxon>Dikarya</taxon>
        <taxon>Ascomycota</taxon>
        <taxon>Pezizomycotina</taxon>
        <taxon>Eurotiomycetes</taxon>
        <taxon>Eurotiomycetidae</taxon>
        <taxon>Eurotiales</taxon>
        <taxon>Aspergillaceae</taxon>
        <taxon>Aspergillus</taxon>
        <taxon>Aspergillus subgen. Circumdati</taxon>
    </lineage>
</organism>
<feature type="domain" description="Helicase ATP-binding" evidence="10">
    <location>
        <begin position="196"/>
        <end position="408"/>
    </location>
</feature>
<dbReference type="SMART" id="SM00487">
    <property type="entry name" value="DEXDc"/>
    <property type="match status" value="1"/>
</dbReference>
<accession>A0A395H356</accession>
<dbReference type="GO" id="GO:0003723">
    <property type="term" value="F:RNA binding"/>
    <property type="evidence" value="ECO:0007669"/>
    <property type="project" value="UniProtKB-KW"/>
</dbReference>
<dbReference type="InterPro" id="IPR014001">
    <property type="entry name" value="Helicase_ATP-bd"/>
</dbReference>
<dbReference type="PROSITE" id="PS51194">
    <property type="entry name" value="HELICASE_CTER"/>
    <property type="match status" value="1"/>
</dbReference>
<evidence type="ECO:0000256" key="6">
    <source>
        <dbReference type="ARBA" id="ARBA00022884"/>
    </source>
</evidence>
<dbReference type="InterPro" id="IPR027417">
    <property type="entry name" value="P-loop_NTPase"/>
</dbReference>
<evidence type="ECO:0000256" key="4">
    <source>
        <dbReference type="ARBA" id="ARBA00022806"/>
    </source>
</evidence>
<keyword evidence="3" id="KW-0378">Hydrolase</keyword>
<dbReference type="GO" id="GO:0003724">
    <property type="term" value="F:RNA helicase activity"/>
    <property type="evidence" value="ECO:0007669"/>
    <property type="project" value="UniProtKB-EC"/>
</dbReference>
<dbReference type="Gene3D" id="3.40.50.300">
    <property type="entry name" value="P-loop containing nucleotide triphosphate hydrolases"/>
    <property type="match status" value="2"/>
</dbReference>
<dbReference type="STRING" id="1448316.A0A395H356"/>
<feature type="compositionally biased region" description="Basic and acidic residues" evidence="9">
    <location>
        <begin position="99"/>
        <end position="108"/>
    </location>
</feature>
<reference evidence="12 13" key="1">
    <citation type="submission" date="2018-02" db="EMBL/GenBank/DDBJ databases">
        <title>The genomes of Aspergillus section Nigri reveals drivers in fungal speciation.</title>
        <authorList>
            <consortium name="DOE Joint Genome Institute"/>
            <person name="Vesth T.C."/>
            <person name="Nybo J."/>
            <person name="Theobald S."/>
            <person name="Brandl J."/>
            <person name="Frisvad J.C."/>
            <person name="Nielsen K.F."/>
            <person name="Lyhne E.K."/>
            <person name="Kogle M.E."/>
            <person name="Kuo A."/>
            <person name="Riley R."/>
            <person name="Clum A."/>
            <person name="Nolan M."/>
            <person name="Lipzen A."/>
            <person name="Salamov A."/>
            <person name="Henrissat B."/>
            <person name="Wiebenga A."/>
            <person name="De vries R.P."/>
            <person name="Grigoriev I.V."/>
            <person name="Mortensen U.H."/>
            <person name="Andersen M.R."/>
            <person name="Baker S.E."/>
        </authorList>
    </citation>
    <scope>NUCLEOTIDE SEQUENCE [LARGE SCALE GENOMIC DNA]</scope>
    <source>
        <strain evidence="12 13">CBS 121593</strain>
    </source>
</reference>
<evidence type="ECO:0000313" key="13">
    <source>
        <dbReference type="Proteomes" id="UP000249402"/>
    </source>
</evidence>
<dbReference type="AlphaFoldDB" id="A0A395H356"/>
<evidence type="ECO:0000256" key="1">
    <source>
        <dbReference type="ARBA" id="ARBA00012552"/>
    </source>
</evidence>
<evidence type="ECO:0000259" key="11">
    <source>
        <dbReference type="PROSITE" id="PS51194"/>
    </source>
</evidence>
<comment type="catalytic activity">
    <reaction evidence="7">
        <text>ATP + H2O = ADP + phosphate + H(+)</text>
        <dbReference type="Rhea" id="RHEA:13065"/>
        <dbReference type="ChEBI" id="CHEBI:15377"/>
        <dbReference type="ChEBI" id="CHEBI:15378"/>
        <dbReference type="ChEBI" id="CHEBI:30616"/>
        <dbReference type="ChEBI" id="CHEBI:43474"/>
        <dbReference type="ChEBI" id="CHEBI:456216"/>
        <dbReference type="EC" id="3.6.4.13"/>
    </reaction>
</comment>
<dbReference type="Proteomes" id="UP000249402">
    <property type="component" value="Unassembled WGS sequence"/>
</dbReference>
<dbReference type="EC" id="3.6.4.13" evidence="1"/>
<dbReference type="VEuPathDB" id="FungiDB:BO80DRAFT_31862"/>
<dbReference type="GeneID" id="37219960"/>
<dbReference type="OrthoDB" id="10256233at2759"/>
<proteinExistence type="predicted"/>
<gene>
    <name evidence="12" type="ORF">BO80DRAFT_31862</name>
</gene>
<dbReference type="InterPro" id="IPR011545">
    <property type="entry name" value="DEAD/DEAH_box_helicase_dom"/>
</dbReference>
<feature type="coiled-coil region" evidence="8">
    <location>
        <begin position="223"/>
        <end position="252"/>
    </location>
</feature>
<evidence type="ECO:0000256" key="2">
    <source>
        <dbReference type="ARBA" id="ARBA00022741"/>
    </source>
</evidence>
<keyword evidence="6" id="KW-0694">RNA-binding</keyword>
<name>A0A395H356_9EURO</name>
<feature type="domain" description="Helicase C-terminal" evidence="11">
    <location>
        <begin position="459"/>
        <end position="633"/>
    </location>
</feature>
<keyword evidence="13" id="KW-1185">Reference proteome</keyword>
<dbReference type="SMART" id="SM00490">
    <property type="entry name" value="HELICc"/>
    <property type="match status" value="1"/>
</dbReference>
<sequence length="633" mass="70507">MNRLGRLSLPLRPQVCLLCQSHPTISSPLSGGQAVRSMATLRQRRQVARMTLSSNVAKSSVKPGRSKRDRGGPFAGMNQTEARLDTPRSRSRSQAALKRSGDSEDGKQNNDSPLYKALKMQTTLAPVSYGRRTAIKSKIAEISSFDQFPLLPVVRHSIFSQALPGLADVVPTPIQRLAIPQLLQDSKPRRSSRDLEDGAPNYEQFLLAAETGSGKTLAYLIPLIDSMKRLEAEDKEIEKKEAEQKAREREERLKNRAFDVEPEEAPLSNAGRPRVIILVPTSELVAQVSAKVKAFSHTVKYRSGMISSNLTPRRIKSTLFHPSGIDILVTTPHLLASIAKTEPYVLSRVSHLVLDEADSLMDRSFLPTTTEIIDKTAPSLRKLILCSATIPRSLDNLLRKRYPDIRRLTTPNLHAIPRRVQLGVVDIQRDPYRGNRNLACADVIWSIGKAGDTEPVHPFLAQAGPKVKKILVFVNEREEADEVAQFLRSKGIDAQSLSRDSSSRKQEELLEEFTESPLPPTAEEIMLAKNKRRQDSAIPFIFPDQKKQGPERGLPNTKVLVTTDIASRGIDTLAVKTVILYHVPHNTIDFIHRLGRLGRMGKRGRAVVLVGKKDRKDVVKEVREGMFRGQALI</sequence>
<dbReference type="CDD" id="cd18787">
    <property type="entry name" value="SF2_C_DEAD"/>
    <property type="match status" value="1"/>
</dbReference>
<evidence type="ECO:0000313" key="12">
    <source>
        <dbReference type="EMBL" id="RAL02292.1"/>
    </source>
</evidence>
<evidence type="ECO:0000259" key="10">
    <source>
        <dbReference type="PROSITE" id="PS51192"/>
    </source>
</evidence>
<dbReference type="EMBL" id="KZ824431">
    <property type="protein sequence ID" value="RAL02292.1"/>
    <property type="molecule type" value="Genomic_DNA"/>
</dbReference>
<dbReference type="Pfam" id="PF00271">
    <property type="entry name" value="Helicase_C"/>
    <property type="match status" value="1"/>
</dbReference>
<dbReference type="PROSITE" id="PS51192">
    <property type="entry name" value="HELICASE_ATP_BIND_1"/>
    <property type="match status" value="1"/>
</dbReference>
<dbReference type="InterPro" id="IPR001650">
    <property type="entry name" value="Helicase_C-like"/>
</dbReference>
<protein>
    <recommendedName>
        <fullName evidence="1">RNA helicase</fullName>
        <ecNumber evidence="1">3.6.4.13</ecNumber>
    </recommendedName>
</protein>